<accession>A0A0V1G978</accession>
<proteinExistence type="predicted"/>
<comment type="caution">
    <text evidence="1">The sequence shown here is derived from an EMBL/GenBank/DDBJ whole genome shotgun (WGS) entry which is preliminary data.</text>
</comment>
<dbReference type="AlphaFoldDB" id="A0A0V1G978"/>
<evidence type="ECO:0000313" key="2">
    <source>
        <dbReference type="Proteomes" id="UP000054805"/>
    </source>
</evidence>
<keyword evidence="2" id="KW-1185">Reference proteome</keyword>
<dbReference type="EMBL" id="JYDS01004840">
    <property type="protein sequence ID" value="KRY94854.1"/>
    <property type="molecule type" value="Genomic_DNA"/>
</dbReference>
<sequence>MHAIVNSENISQRNHSPLTSETDFIALVLSFAGDKF</sequence>
<protein>
    <submittedName>
        <fullName evidence="1">Uncharacterized protein</fullName>
    </submittedName>
</protein>
<organism evidence="1 2">
    <name type="scientific">Trichinella pseudospiralis</name>
    <name type="common">Parasitic roundworm</name>
    <dbReference type="NCBI Taxonomy" id="6337"/>
    <lineage>
        <taxon>Eukaryota</taxon>
        <taxon>Metazoa</taxon>
        <taxon>Ecdysozoa</taxon>
        <taxon>Nematoda</taxon>
        <taxon>Enoplea</taxon>
        <taxon>Dorylaimia</taxon>
        <taxon>Trichinellida</taxon>
        <taxon>Trichinellidae</taxon>
        <taxon>Trichinella</taxon>
    </lineage>
</organism>
<evidence type="ECO:0000313" key="1">
    <source>
        <dbReference type="EMBL" id="KRY94854.1"/>
    </source>
</evidence>
<dbReference type="Proteomes" id="UP000054805">
    <property type="component" value="Unassembled WGS sequence"/>
</dbReference>
<reference evidence="1 2" key="1">
    <citation type="submission" date="2015-01" db="EMBL/GenBank/DDBJ databases">
        <title>Evolution of Trichinella species and genotypes.</title>
        <authorList>
            <person name="Korhonen P.K."/>
            <person name="Edoardo P."/>
            <person name="Giuseppe L.R."/>
            <person name="Gasser R.B."/>
        </authorList>
    </citation>
    <scope>NUCLEOTIDE SEQUENCE [LARGE SCALE GENOMIC DNA]</scope>
    <source>
        <strain evidence="1">ISS588</strain>
    </source>
</reference>
<gene>
    <name evidence="1" type="ORF">T4B_6592</name>
</gene>
<name>A0A0V1G978_TRIPS</name>